<dbReference type="SUPFAM" id="SSF53756">
    <property type="entry name" value="UDP-Glycosyltransferase/glycogen phosphorylase"/>
    <property type="match status" value="1"/>
</dbReference>
<evidence type="ECO:0000313" key="1">
    <source>
        <dbReference type="EMBL" id="KAA5001041.1"/>
    </source>
</evidence>
<protein>
    <submittedName>
        <fullName evidence="1">UDP-2,4-diacetamido-2,4, 6-trideoxy-beta-L-altropyranose hydrolase</fullName>
        <ecNumber evidence="1">3.6.1.57</ecNumber>
    </submittedName>
</protein>
<dbReference type="InterPro" id="IPR020023">
    <property type="entry name" value="PseG"/>
</dbReference>
<dbReference type="AlphaFoldDB" id="A0A642F4B9"/>
<gene>
    <name evidence="1" type="primary">pseG</name>
    <name evidence="1" type="ORF">F2Z89_05755</name>
</gene>
<reference evidence="1 2" key="1">
    <citation type="journal article" date="2019" name="Nat. Med.">
        <title>A library of human gut bacterial isolates paired with longitudinal multiomics data enables mechanistic microbiome research.</title>
        <authorList>
            <person name="Poyet M."/>
            <person name="Groussin M."/>
            <person name="Gibbons S.M."/>
            <person name="Avila-Pacheco J."/>
            <person name="Jiang X."/>
            <person name="Kearney S.M."/>
            <person name="Perrotta A.R."/>
            <person name="Berdy B."/>
            <person name="Zhao S."/>
            <person name="Lieberman T.D."/>
            <person name="Swanson P.K."/>
            <person name="Smith M."/>
            <person name="Roesemann S."/>
            <person name="Alexander J.E."/>
            <person name="Rich S.A."/>
            <person name="Livny J."/>
            <person name="Vlamakis H."/>
            <person name="Clish C."/>
            <person name="Bullock K."/>
            <person name="Deik A."/>
            <person name="Scott J."/>
            <person name="Pierce K.A."/>
            <person name="Xavier R.J."/>
            <person name="Alm E.J."/>
        </authorList>
    </citation>
    <scope>NUCLEOTIDE SEQUENCE [LARGE SCALE GENOMIC DNA]</scope>
    <source>
        <strain evidence="1 2">BIOML-A46</strain>
    </source>
</reference>
<organism evidence="1 2">
    <name type="scientific">Bacteroides fragilis</name>
    <dbReference type="NCBI Taxonomy" id="817"/>
    <lineage>
        <taxon>Bacteria</taxon>
        <taxon>Pseudomonadati</taxon>
        <taxon>Bacteroidota</taxon>
        <taxon>Bacteroidia</taxon>
        <taxon>Bacteroidales</taxon>
        <taxon>Bacteroidaceae</taxon>
        <taxon>Bacteroides</taxon>
    </lineage>
</organism>
<comment type="caution">
    <text evidence="1">The sequence shown here is derived from an EMBL/GenBank/DDBJ whole genome shotgun (WGS) entry which is preliminary data.</text>
</comment>
<accession>A0A642F4B9</accession>
<keyword evidence="1" id="KW-0378">Hydrolase</keyword>
<dbReference type="GO" id="GO:0016787">
    <property type="term" value="F:hydrolase activity"/>
    <property type="evidence" value="ECO:0007669"/>
    <property type="project" value="UniProtKB-KW"/>
</dbReference>
<dbReference type="Proteomes" id="UP000460666">
    <property type="component" value="Unassembled WGS sequence"/>
</dbReference>
<name>A0A642F4B9_BACFG</name>
<dbReference type="Gene3D" id="3.40.50.11190">
    <property type="match status" value="1"/>
</dbReference>
<dbReference type="Gene3D" id="3.40.50.2000">
    <property type="entry name" value="Glycogen Phosphorylase B"/>
    <property type="match status" value="1"/>
</dbReference>
<sequence length="319" mass="36553">MTKRKIFFRADAGVRIGYGHFIRTLALADMLRDDFDCTFFTQSPSEYQQRETEKVCSLVALPSDNSKFEKFLDCLKGEEIVVLDNYFYTSEYQKQIKEKGCKLVCIDDMHDKHYYADVVINHGLTDGRLFDVEPYTRLCLGLDYALLRKPFIQASSTAKNPNSWFISFGGTDYFNLTEKALQAIHDVPCVESITVVIGDAYKYKDNLKKYPKATIMKNLTAEKMADVMRKSQYAILPSSSVCIEALACRCKVASGYFVENQIQFASILGLQRYVLPLGELNKISYNGIVDNINDYDFVNITSFTKIPQRYINTFKTFLK</sequence>
<dbReference type="EMBL" id="VWCJ01000002">
    <property type="protein sequence ID" value="KAA5001041.1"/>
    <property type="molecule type" value="Genomic_DNA"/>
</dbReference>
<evidence type="ECO:0000313" key="2">
    <source>
        <dbReference type="Proteomes" id="UP000460666"/>
    </source>
</evidence>
<dbReference type="EC" id="3.6.1.57" evidence="1"/>
<dbReference type="RefSeq" id="WP_032576302.1">
    <property type="nucleotide sequence ID" value="NZ_JACWLM010000001.1"/>
</dbReference>
<dbReference type="NCBIfam" id="TIGR03590">
    <property type="entry name" value="PseG"/>
    <property type="match status" value="1"/>
</dbReference>
<proteinExistence type="predicted"/>